<reference evidence="1 2" key="1">
    <citation type="submission" date="2019-01" db="EMBL/GenBank/DDBJ databases">
        <authorList>
            <person name="Deng T."/>
        </authorList>
    </citation>
    <scope>NUCLEOTIDE SEQUENCE [LARGE SCALE GENOMIC DNA]</scope>
    <source>
        <strain evidence="1 2">F8825</strain>
    </source>
</reference>
<evidence type="ECO:0000313" key="1">
    <source>
        <dbReference type="EMBL" id="RYC17857.1"/>
    </source>
</evidence>
<dbReference type="RefSeq" id="WP_129331429.1">
    <property type="nucleotide sequence ID" value="NZ_SDVB01000170.1"/>
</dbReference>
<name>A0A4Q2TJJ4_9HYPH</name>
<dbReference type="EMBL" id="SDVB01000170">
    <property type="protein sequence ID" value="RYC17857.1"/>
    <property type="molecule type" value="Genomic_DNA"/>
</dbReference>
<evidence type="ECO:0008006" key="3">
    <source>
        <dbReference type="Google" id="ProtNLM"/>
    </source>
</evidence>
<gene>
    <name evidence="1" type="ORF">EUU22_07755</name>
</gene>
<sequence>MPLRITPDAKREIPQDQVYEKYSVDRPGKIVFVGRHLSTKNSLRCLVRTISLYGAEIELSPHVMLPNHFFLEILGIHDEIGCTFIRREEEKVTVGFNMLIDPEFLHHVVRLSFEL</sequence>
<evidence type="ECO:0000313" key="2">
    <source>
        <dbReference type="Proteomes" id="UP000291088"/>
    </source>
</evidence>
<comment type="caution">
    <text evidence="1">The sequence shown here is derived from an EMBL/GenBank/DDBJ whole genome shotgun (WGS) entry which is preliminary data.</text>
</comment>
<keyword evidence="2" id="KW-1185">Reference proteome</keyword>
<protein>
    <recommendedName>
        <fullName evidence="3">PilZ domain-containing protein</fullName>
    </recommendedName>
</protein>
<proteinExistence type="predicted"/>
<organism evidence="1 2">
    <name type="scientific">Ciceribacter ferrooxidans</name>
    <dbReference type="NCBI Taxonomy" id="2509717"/>
    <lineage>
        <taxon>Bacteria</taxon>
        <taxon>Pseudomonadati</taxon>
        <taxon>Pseudomonadota</taxon>
        <taxon>Alphaproteobacteria</taxon>
        <taxon>Hyphomicrobiales</taxon>
        <taxon>Rhizobiaceae</taxon>
        <taxon>Ciceribacter</taxon>
    </lineage>
</organism>
<dbReference type="AlphaFoldDB" id="A0A4Q2TJJ4"/>
<accession>A0A4Q2TJJ4</accession>
<dbReference type="OrthoDB" id="8277660at2"/>
<dbReference type="Proteomes" id="UP000291088">
    <property type="component" value="Unassembled WGS sequence"/>
</dbReference>